<keyword evidence="3" id="KW-0963">Cytoplasm</keyword>
<evidence type="ECO:0000256" key="6">
    <source>
        <dbReference type="ARBA" id="ARBA00023163"/>
    </source>
</evidence>
<proteinExistence type="predicted"/>
<feature type="region of interest" description="Disordered" evidence="9">
    <location>
        <begin position="449"/>
        <end position="474"/>
    </location>
</feature>
<dbReference type="InterPro" id="IPR036390">
    <property type="entry name" value="WH_DNA-bd_sf"/>
</dbReference>
<organism evidence="11 12">
    <name type="scientific">Chinchilla lanigera</name>
    <name type="common">Long-tailed chinchilla</name>
    <name type="synonym">Chinchilla villidera</name>
    <dbReference type="NCBI Taxonomy" id="34839"/>
    <lineage>
        <taxon>Eukaryota</taxon>
        <taxon>Metazoa</taxon>
        <taxon>Chordata</taxon>
        <taxon>Craniata</taxon>
        <taxon>Vertebrata</taxon>
        <taxon>Euteleostomi</taxon>
        <taxon>Mammalia</taxon>
        <taxon>Eutheria</taxon>
        <taxon>Euarchontoglires</taxon>
        <taxon>Glires</taxon>
        <taxon>Rodentia</taxon>
        <taxon>Hystricomorpha</taxon>
        <taxon>Chinchillidae</taxon>
        <taxon>Chinchilla</taxon>
    </lineage>
</organism>
<protein>
    <submittedName>
        <fullName evidence="11">Forkhead box O6</fullName>
    </submittedName>
</protein>
<dbReference type="PRINTS" id="PR00053">
    <property type="entry name" value="FORKHEAD"/>
</dbReference>
<feature type="compositionally biased region" description="Basic residues" evidence="9">
    <location>
        <begin position="192"/>
        <end position="203"/>
    </location>
</feature>
<dbReference type="OMA" id="VYPAHGH"/>
<dbReference type="Pfam" id="PF16676">
    <property type="entry name" value="FOXO-TAD"/>
    <property type="match status" value="1"/>
</dbReference>
<evidence type="ECO:0000256" key="8">
    <source>
        <dbReference type="PROSITE-ProRule" id="PRU00089"/>
    </source>
</evidence>
<feature type="region of interest" description="Disordered" evidence="9">
    <location>
        <begin position="163"/>
        <end position="232"/>
    </location>
</feature>
<dbReference type="SUPFAM" id="SSF46785">
    <property type="entry name" value="Winged helix' DNA-binding domain"/>
    <property type="match status" value="1"/>
</dbReference>
<dbReference type="Proteomes" id="UP000694398">
    <property type="component" value="Unassembled WGS sequence"/>
</dbReference>
<evidence type="ECO:0000256" key="2">
    <source>
        <dbReference type="ARBA" id="ARBA00004496"/>
    </source>
</evidence>
<name>A0A8C2YJE8_CHILA</name>
<reference evidence="11" key="1">
    <citation type="submission" date="2025-08" db="UniProtKB">
        <authorList>
            <consortium name="Ensembl"/>
        </authorList>
    </citation>
    <scope>IDENTIFICATION</scope>
</reference>
<dbReference type="GO" id="GO:0000981">
    <property type="term" value="F:DNA-binding transcription factor activity, RNA polymerase II-specific"/>
    <property type="evidence" value="ECO:0007669"/>
    <property type="project" value="Ensembl"/>
</dbReference>
<dbReference type="PROSITE" id="PS50039">
    <property type="entry name" value="FORK_HEAD_3"/>
    <property type="match status" value="1"/>
</dbReference>
<feature type="domain" description="Fork-head" evidence="10">
    <location>
        <begin position="88"/>
        <end position="182"/>
    </location>
</feature>
<dbReference type="InterPro" id="IPR001766">
    <property type="entry name" value="Fork_head_dom"/>
</dbReference>
<dbReference type="GeneTree" id="ENSGT00940000161401"/>
<keyword evidence="7 8" id="KW-0539">Nucleus</keyword>
<dbReference type="AlphaFoldDB" id="A0A8C2YJE8"/>
<dbReference type="GO" id="GO:0060999">
    <property type="term" value="P:positive regulation of dendritic spine development"/>
    <property type="evidence" value="ECO:0007669"/>
    <property type="project" value="Ensembl"/>
</dbReference>
<evidence type="ECO:0000313" key="11">
    <source>
        <dbReference type="Ensembl" id="ENSCLAP00000003094.1"/>
    </source>
</evidence>
<dbReference type="Pfam" id="PF00250">
    <property type="entry name" value="Forkhead"/>
    <property type="match status" value="1"/>
</dbReference>
<keyword evidence="4" id="KW-0805">Transcription regulation</keyword>
<sequence>MAAKLRAHQVDVDPDFAPQSRPRSCTWPLPQPDLAGDEDGALGAGVAEGAEDCGPERRVTAPAMAPAPPLGAEVGPLRKAKSSRRNAWGNLSYADLITKAIESAPDKRLTLSQIYDWMVRYVPYFKDKGDSNSSAGWKNSIRHNLSLHTRFIRVQNEGTGKSSWWMLNPEGGKTGKTPRRRAVSMDNGAKFLRIKGKASKKKQLQAPERSPDDSPPGAPAPGSLPAAAKWTASPASHASDDYEAWADFRGGGRPLLGEAAELEDDEALEALAPSSPLMYPSPASALSPALGARCPGELPRLAELGSALGLHGGGAGLPEALLDGAQDAYGPRARAGTPAYFGSCKGGPYGGGGGFGPPALGALRRLPMQTIQENKQASFAQAAAPFRPGALPALLDALPGPYAAAGPLGAAPDRFPADLDLDMFSGSLECDVESIILNDFMDSDEMDFNFDSALPPPPPGLAGAPPPNQSWVPG</sequence>
<evidence type="ECO:0000256" key="5">
    <source>
        <dbReference type="ARBA" id="ARBA00023125"/>
    </source>
</evidence>
<keyword evidence="12" id="KW-1185">Reference proteome</keyword>
<dbReference type="InterPro" id="IPR036388">
    <property type="entry name" value="WH-like_DNA-bd_sf"/>
</dbReference>
<evidence type="ECO:0000313" key="12">
    <source>
        <dbReference type="Proteomes" id="UP000694398"/>
    </source>
</evidence>
<evidence type="ECO:0000256" key="1">
    <source>
        <dbReference type="ARBA" id="ARBA00004123"/>
    </source>
</evidence>
<dbReference type="CDD" id="cd20063">
    <property type="entry name" value="FH_FOXO6"/>
    <property type="match status" value="1"/>
</dbReference>
<dbReference type="GO" id="GO:0005737">
    <property type="term" value="C:cytoplasm"/>
    <property type="evidence" value="ECO:0007669"/>
    <property type="project" value="UniProtKB-SubCell"/>
</dbReference>
<dbReference type="GO" id="GO:0007613">
    <property type="term" value="P:memory"/>
    <property type="evidence" value="ECO:0007669"/>
    <property type="project" value="Ensembl"/>
</dbReference>
<dbReference type="Pfam" id="PF16675">
    <property type="entry name" value="FOXO_KIX_bdg"/>
    <property type="match status" value="1"/>
</dbReference>
<feature type="region of interest" description="Disordered" evidence="9">
    <location>
        <begin position="1"/>
        <end position="46"/>
    </location>
</feature>
<keyword evidence="6" id="KW-0804">Transcription</keyword>
<keyword evidence="5 8" id="KW-0238">DNA-binding</keyword>
<dbReference type="GO" id="GO:0005654">
    <property type="term" value="C:nucleoplasm"/>
    <property type="evidence" value="ECO:0007669"/>
    <property type="project" value="UniProtKB-ARBA"/>
</dbReference>
<evidence type="ECO:0000256" key="7">
    <source>
        <dbReference type="ARBA" id="ARBA00023242"/>
    </source>
</evidence>
<dbReference type="InterPro" id="IPR047410">
    <property type="entry name" value="FH_FOXO6"/>
</dbReference>
<evidence type="ECO:0000256" key="4">
    <source>
        <dbReference type="ARBA" id="ARBA00023015"/>
    </source>
</evidence>
<reference evidence="11" key="2">
    <citation type="submission" date="2025-09" db="UniProtKB">
        <authorList>
            <consortium name="Ensembl"/>
        </authorList>
    </citation>
    <scope>IDENTIFICATION</scope>
</reference>
<dbReference type="GO" id="GO:0000978">
    <property type="term" value="F:RNA polymerase II cis-regulatory region sequence-specific DNA binding"/>
    <property type="evidence" value="ECO:0007669"/>
    <property type="project" value="TreeGrafter"/>
</dbReference>
<evidence type="ECO:0000256" key="3">
    <source>
        <dbReference type="ARBA" id="ARBA00022490"/>
    </source>
</evidence>
<dbReference type="PANTHER" id="PTHR45767:SF5">
    <property type="entry name" value="FORKHEAD BOX PROTEIN O6"/>
    <property type="match status" value="1"/>
</dbReference>
<dbReference type="PANTHER" id="PTHR45767">
    <property type="entry name" value="FORKHEAD BOX PROTEIN O"/>
    <property type="match status" value="1"/>
</dbReference>
<feature type="compositionally biased region" description="Pro residues" evidence="9">
    <location>
        <begin position="454"/>
        <end position="468"/>
    </location>
</feature>
<dbReference type="Gene3D" id="6.10.250.1690">
    <property type="match status" value="1"/>
</dbReference>
<accession>A0A8C2YJE8</accession>
<dbReference type="InterPro" id="IPR030456">
    <property type="entry name" value="TF_fork_head_CS_2"/>
</dbReference>
<dbReference type="FunFam" id="1.10.10.10:FF:000032">
    <property type="entry name" value="Forkhead box protein O4"/>
    <property type="match status" value="1"/>
</dbReference>
<evidence type="ECO:0000256" key="9">
    <source>
        <dbReference type="SAM" id="MobiDB-lite"/>
    </source>
</evidence>
<gene>
    <name evidence="11" type="primary">FOXO6</name>
</gene>
<dbReference type="InterPro" id="IPR032067">
    <property type="entry name" value="FOXO-TAD"/>
</dbReference>
<dbReference type="SMART" id="SM00339">
    <property type="entry name" value="FH"/>
    <property type="match status" value="1"/>
</dbReference>
<comment type="subcellular location">
    <subcellularLocation>
        <location evidence="2">Cytoplasm</location>
    </subcellularLocation>
    <subcellularLocation>
        <location evidence="1 8">Nucleus</location>
    </subcellularLocation>
</comment>
<dbReference type="Ensembl" id="ENSCLAT00000003158.1">
    <property type="protein sequence ID" value="ENSCLAP00000003094.1"/>
    <property type="gene ID" value="ENSCLAG00000002214.1"/>
</dbReference>
<dbReference type="Gene3D" id="1.10.10.10">
    <property type="entry name" value="Winged helix-like DNA-binding domain superfamily/Winged helix DNA-binding domain"/>
    <property type="match status" value="1"/>
</dbReference>
<feature type="DNA-binding region" description="Fork-head" evidence="8">
    <location>
        <begin position="88"/>
        <end position="182"/>
    </location>
</feature>
<evidence type="ECO:0000259" key="10">
    <source>
        <dbReference type="PROSITE" id="PS50039"/>
    </source>
</evidence>
<dbReference type="PROSITE" id="PS00658">
    <property type="entry name" value="FORK_HEAD_2"/>
    <property type="match status" value="1"/>
</dbReference>
<dbReference type="InterPro" id="IPR032068">
    <property type="entry name" value="FOXO_KIX-bd"/>
</dbReference>